<feature type="transmembrane region" description="Helical" evidence="1">
    <location>
        <begin position="248"/>
        <end position="271"/>
    </location>
</feature>
<dbReference type="Proteomes" id="UP000799324">
    <property type="component" value="Unassembled WGS sequence"/>
</dbReference>
<keyword evidence="3" id="KW-1185">Reference proteome</keyword>
<keyword evidence="1" id="KW-0472">Membrane</keyword>
<dbReference type="PANTHER" id="PTHR34414">
    <property type="entry name" value="HET DOMAIN-CONTAINING PROTEIN-RELATED"/>
    <property type="match status" value="1"/>
</dbReference>
<dbReference type="InterPro" id="IPR046536">
    <property type="entry name" value="DUF6601"/>
</dbReference>
<dbReference type="AlphaFoldDB" id="A0A6A6SHD4"/>
<reference evidence="2" key="1">
    <citation type="journal article" date="2020" name="Stud. Mycol.">
        <title>101 Dothideomycetes genomes: a test case for predicting lifestyles and emergence of pathogens.</title>
        <authorList>
            <person name="Haridas S."/>
            <person name="Albert R."/>
            <person name="Binder M."/>
            <person name="Bloem J."/>
            <person name="Labutti K."/>
            <person name="Salamov A."/>
            <person name="Andreopoulos B."/>
            <person name="Baker S."/>
            <person name="Barry K."/>
            <person name="Bills G."/>
            <person name="Bluhm B."/>
            <person name="Cannon C."/>
            <person name="Castanera R."/>
            <person name="Culley D."/>
            <person name="Daum C."/>
            <person name="Ezra D."/>
            <person name="Gonzalez J."/>
            <person name="Henrissat B."/>
            <person name="Kuo A."/>
            <person name="Liang C."/>
            <person name="Lipzen A."/>
            <person name="Lutzoni F."/>
            <person name="Magnuson J."/>
            <person name="Mondo S."/>
            <person name="Nolan M."/>
            <person name="Ohm R."/>
            <person name="Pangilinan J."/>
            <person name="Park H.-J."/>
            <person name="Ramirez L."/>
            <person name="Alfaro M."/>
            <person name="Sun H."/>
            <person name="Tritt A."/>
            <person name="Yoshinaga Y."/>
            <person name="Zwiers L.-H."/>
            <person name="Turgeon B."/>
            <person name="Goodwin S."/>
            <person name="Spatafora J."/>
            <person name="Crous P."/>
            <person name="Grigoriev I."/>
        </authorList>
    </citation>
    <scope>NUCLEOTIDE SEQUENCE</scope>
    <source>
        <strain evidence="2">CBS 122681</strain>
    </source>
</reference>
<keyword evidence="1" id="KW-1133">Transmembrane helix</keyword>
<feature type="transmembrane region" description="Helical" evidence="1">
    <location>
        <begin position="283"/>
        <end position="313"/>
    </location>
</feature>
<dbReference type="OrthoDB" id="5086500at2759"/>
<evidence type="ECO:0000256" key="1">
    <source>
        <dbReference type="SAM" id="Phobius"/>
    </source>
</evidence>
<protein>
    <submittedName>
        <fullName evidence="2">Uncharacterized protein</fullName>
    </submittedName>
</protein>
<keyword evidence="1" id="KW-0812">Transmembrane</keyword>
<accession>A0A6A6SHD4</accession>
<name>A0A6A6SHD4_9PLEO</name>
<dbReference type="PANTHER" id="PTHR34414:SF1">
    <property type="entry name" value="SUBTILISIN-LIKE SERINE PROTEASE"/>
    <property type="match status" value="1"/>
</dbReference>
<evidence type="ECO:0000313" key="3">
    <source>
        <dbReference type="Proteomes" id="UP000799324"/>
    </source>
</evidence>
<organism evidence="2 3">
    <name type="scientific">Lophiostoma macrostomum CBS 122681</name>
    <dbReference type="NCBI Taxonomy" id="1314788"/>
    <lineage>
        <taxon>Eukaryota</taxon>
        <taxon>Fungi</taxon>
        <taxon>Dikarya</taxon>
        <taxon>Ascomycota</taxon>
        <taxon>Pezizomycotina</taxon>
        <taxon>Dothideomycetes</taxon>
        <taxon>Pleosporomycetidae</taxon>
        <taxon>Pleosporales</taxon>
        <taxon>Lophiostomataceae</taxon>
        <taxon>Lophiostoma</taxon>
    </lineage>
</organism>
<dbReference type="EMBL" id="MU004667">
    <property type="protein sequence ID" value="KAF2647176.1"/>
    <property type="molecule type" value="Genomic_DNA"/>
</dbReference>
<gene>
    <name evidence="2" type="ORF">K491DRAFT_644328</name>
</gene>
<proteinExistence type="predicted"/>
<dbReference type="Pfam" id="PF20246">
    <property type="entry name" value="DUF6601"/>
    <property type="match status" value="1"/>
</dbReference>
<sequence>MDKHKANHALPYGLEPPILKNASLFIAASTSSGFGVVQPATAFRVDRLLRPDEGLSTWLATELKTPRLNDIHHHLWLAGPPMAARPLHRQRLMGRNILITEDPDEHLVWFENQIFIKPMPDFLLNWELWKSHLCSDLELRKAACGLLLSYAWLVRYKSDLDIAKGAGLVSKEVAWLDWFEFINFFLDNINCKTLSDVNHRYEYGELRLTRLDTIYRLAPPTYSLRNFIWGYQSRPTWYQAFFGRNFRWMLAGFGSLAVLMAALQVGLATMALQGNAPFQKVSYGLTIACLVAVAASLAVVISVWLGLSIYHLLATWKNDRAVRQGRYASQIPA</sequence>
<evidence type="ECO:0000313" key="2">
    <source>
        <dbReference type="EMBL" id="KAF2647176.1"/>
    </source>
</evidence>